<keyword evidence="2" id="KW-1185">Reference proteome</keyword>
<dbReference type="EMBL" id="CAXAMN010021473">
    <property type="protein sequence ID" value="CAK9059979.1"/>
    <property type="molecule type" value="Genomic_DNA"/>
</dbReference>
<evidence type="ECO:0000313" key="1">
    <source>
        <dbReference type="EMBL" id="CAK9059979.1"/>
    </source>
</evidence>
<organism evidence="1 2">
    <name type="scientific">Durusdinium trenchii</name>
    <dbReference type="NCBI Taxonomy" id="1381693"/>
    <lineage>
        <taxon>Eukaryota</taxon>
        <taxon>Sar</taxon>
        <taxon>Alveolata</taxon>
        <taxon>Dinophyceae</taxon>
        <taxon>Suessiales</taxon>
        <taxon>Symbiodiniaceae</taxon>
        <taxon>Durusdinium</taxon>
    </lineage>
</organism>
<protein>
    <submittedName>
        <fullName evidence="1">Uncharacterized protein</fullName>
    </submittedName>
</protein>
<reference evidence="1 2" key="1">
    <citation type="submission" date="2024-02" db="EMBL/GenBank/DDBJ databases">
        <authorList>
            <person name="Chen Y."/>
            <person name="Shah S."/>
            <person name="Dougan E. K."/>
            <person name="Thang M."/>
            <person name="Chan C."/>
        </authorList>
    </citation>
    <scope>NUCLEOTIDE SEQUENCE [LARGE SCALE GENOMIC DNA]</scope>
</reference>
<evidence type="ECO:0000313" key="2">
    <source>
        <dbReference type="Proteomes" id="UP001642484"/>
    </source>
</evidence>
<dbReference type="Gene3D" id="3.40.50.1820">
    <property type="entry name" value="alpha/beta hydrolase"/>
    <property type="match status" value="1"/>
</dbReference>
<sequence>MIQCLPSPAASTCPIYAFSGGLRLGNSWTALSGVWNGAIYGIDLVSQVLQSSFTSMEQMSLVLSNVHDPNVQVSLAGWSLGARAATRFAGVLERMGSCVRGIFALDDRRKLPFSPAEAQQSIGLVGLLCAAETVPAFRASALC</sequence>
<gene>
    <name evidence="1" type="ORF">CCMP2556_LOCUS29512</name>
</gene>
<dbReference type="InterPro" id="IPR029058">
    <property type="entry name" value="AB_hydrolase_fold"/>
</dbReference>
<dbReference type="SUPFAM" id="SSF53474">
    <property type="entry name" value="alpha/beta-Hydrolases"/>
    <property type="match status" value="1"/>
</dbReference>
<accession>A0ABP0NC61</accession>
<comment type="caution">
    <text evidence="1">The sequence shown here is derived from an EMBL/GenBank/DDBJ whole genome shotgun (WGS) entry which is preliminary data.</text>
</comment>
<dbReference type="Proteomes" id="UP001642484">
    <property type="component" value="Unassembled WGS sequence"/>
</dbReference>
<proteinExistence type="predicted"/>
<name>A0ABP0NC61_9DINO</name>